<dbReference type="GO" id="GO:0016853">
    <property type="term" value="F:isomerase activity"/>
    <property type="evidence" value="ECO:0007669"/>
    <property type="project" value="UniProtKB-KW"/>
</dbReference>
<evidence type="ECO:0000256" key="6">
    <source>
        <dbReference type="SAM" id="SignalP"/>
    </source>
</evidence>
<keyword evidence="5" id="KW-0676">Redox-active center</keyword>
<keyword evidence="3" id="KW-0812">Transmembrane</keyword>
<protein>
    <submittedName>
        <fullName evidence="8">Thiol-disulfide isomerase</fullName>
    </submittedName>
</protein>
<dbReference type="RefSeq" id="WP_308420932.1">
    <property type="nucleotide sequence ID" value="NZ_BMHO01000002.1"/>
</dbReference>
<keyword evidence="8" id="KW-0413">Isomerase</keyword>
<dbReference type="EMBL" id="BMHO01000002">
    <property type="protein sequence ID" value="GGD45552.1"/>
    <property type="molecule type" value="Genomic_DNA"/>
</dbReference>
<dbReference type="SUPFAM" id="SSF52833">
    <property type="entry name" value="Thioredoxin-like"/>
    <property type="match status" value="1"/>
</dbReference>
<dbReference type="Pfam" id="PF08534">
    <property type="entry name" value="Redoxin"/>
    <property type="match status" value="1"/>
</dbReference>
<keyword evidence="3" id="KW-0735">Signal-anchor</keyword>
<keyword evidence="4" id="KW-1015">Disulfide bond</keyword>
<name>A0A916YHR7_9MICO</name>
<organism evidence="8 9">
    <name type="scientific">Microbacterium faecale</name>
    <dbReference type="NCBI Taxonomy" id="1804630"/>
    <lineage>
        <taxon>Bacteria</taxon>
        <taxon>Bacillati</taxon>
        <taxon>Actinomycetota</taxon>
        <taxon>Actinomycetes</taxon>
        <taxon>Micrococcales</taxon>
        <taxon>Microbacteriaceae</taxon>
        <taxon>Microbacterium</taxon>
    </lineage>
</organism>
<dbReference type="GO" id="GO:0017004">
    <property type="term" value="P:cytochrome complex assembly"/>
    <property type="evidence" value="ECO:0007669"/>
    <property type="project" value="UniProtKB-KW"/>
</dbReference>
<accession>A0A916YHR7</accession>
<keyword evidence="9" id="KW-1185">Reference proteome</keyword>
<evidence type="ECO:0000313" key="9">
    <source>
        <dbReference type="Proteomes" id="UP000633205"/>
    </source>
</evidence>
<keyword evidence="6" id="KW-0732">Signal</keyword>
<dbReference type="PROSITE" id="PS51352">
    <property type="entry name" value="THIOREDOXIN_2"/>
    <property type="match status" value="1"/>
</dbReference>
<evidence type="ECO:0000256" key="1">
    <source>
        <dbReference type="ARBA" id="ARBA00004196"/>
    </source>
</evidence>
<evidence type="ECO:0000256" key="5">
    <source>
        <dbReference type="ARBA" id="ARBA00023284"/>
    </source>
</evidence>
<dbReference type="GO" id="GO:0016491">
    <property type="term" value="F:oxidoreductase activity"/>
    <property type="evidence" value="ECO:0007669"/>
    <property type="project" value="InterPro"/>
</dbReference>
<dbReference type="Proteomes" id="UP000633205">
    <property type="component" value="Unassembled WGS sequence"/>
</dbReference>
<proteinExistence type="predicted"/>
<feature type="signal peptide" evidence="6">
    <location>
        <begin position="1"/>
        <end position="27"/>
    </location>
</feature>
<comment type="subcellular location">
    <subcellularLocation>
        <location evidence="1">Cell envelope</location>
    </subcellularLocation>
</comment>
<dbReference type="InterPro" id="IPR036249">
    <property type="entry name" value="Thioredoxin-like_sf"/>
</dbReference>
<dbReference type="Gene3D" id="3.40.30.10">
    <property type="entry name" value="Glutaredoxin"/>
    <property type="match status" value="1"/>
</dbReference>
<dbReference type="PANTHER" id="PTHR42852:SF6">
    <property type="entry name" value="THIOL:DISULFIDE INTERCHANGE PROTEIN DSBE"/>
    <property type="match status" value="1"/>
</dbReference>
<dbReference type="InterPro" id="IPR013766">
    <property type="entry name" value="Thioredoxin_domain"/>
</dbReference>
<dbReference type="GO" id="GO:0030313">
    <property type="term" value="C:cell envelope"/>
    <property type="evidence" value="ECO:0007669"/>
    <property type="project" value="UniProtKB-SubCell"/>
</dbReference>
<dbReference type="AlphaFoldDB" id="A0A916YHR7"/>
<dbReference type="InterPro" id="IPR013740">
    <property type="entry name" value="Redoxin"/>
</dbReference>
<evidence type="ECO:0000259" key="7">
    <source>
        <dbReference type="PROSITE" id="PS51352"/>
    </source>
</evidence>
<reference evidence="8" key="1">
    <citation type="journal article" date="2014" name="Int. J. Syst. Evol. Microbiol.">
        <title>Complete genome sequence of Corynebacterium casei LMG S-19264T (=DSM 44701T), isolated from a smear-ripened cheese.</title>
        <authorList>
            <consortium name="US DOE Joint Genome Institute (JGI-PGF)"/>
            <person name="Walter F."/>
            <person name="Albersmeier A."/>
            <person name="Kalinowski J."/>
            <person name="Ruckert C."/>
        </authorList>
    </citation>
    <scope>NUCLEOTIDE SEQUENCE</scope>
    <source>
        <strain evidence="8">CGMCC 1.15152</strain>
    </source>
</reference>
<keyword evidence="2" id="KW-0201">Cytochrome c-type biogenesis</keyword>
<dbReference type="InterPro" id="IPR050553">
    <property type="entry name" value="Thioredoxin_ResA/DsbE_sf"/>
</dbReference>
<sequence length="202" mass="21556">MPLTYRIRRVAAALAAVALAASVAACANDPVSEQYLAGENTGYIAGQFQVQEIPADERGDSVEWAGVTEHGDELSSDDTAGHVTVVNFWYAECPPCIVEAPDLEQVWQTHKDDGVKFVGVNIYDQPESAISFAKDNGITYPSIMDVETGSVKLAFAAESPLQSTPITLVLDRDGRVAARIIGKLEGASILDTLVSDVLEESA</sequence>
<evidence type="ECO:0000256" key="4">
    <source>
        <dbReference type="ARBA" id="ARBA00023157"/>
    </source>
</evidence>
<feature type="domain" description="Thioredoxin" evidence="7">
    <location>
        <begin position="39"/>
        <end position="202"/>
    </location>
</feature>
<evidence type="ECO:0000256" key="2">
    <source>
        <dbReference type="ARBA" id="ARBA00022748"/>
    </source>
</evidence>
<reference evidence="8" key="2">
    <citation type="submission" date="2020-09" db="EMBL/GenBank/DDBJ databases">
        <authorList>
            <person name="Sun Q."/>
            <person name="Zhou Y."/>
        </authorList>
    </citation>
    <scope>NUCLEOTIDE SEQUENCE</scope>
    <source>
        <strain evidence="8">CGMCC 1.15152</strain>
    </source>
</reference>
<feature type="chain" id="PRO_5036863092" evidence="6">
    <location>
        <begin position="28"/>
        <end position="202"/>
    </location>
</feature>
<dbReference type="PANTHER" id="PTHR42852">
    <property type="entry name" value="THIOL:DISULFIDE INTERCHANGE PROTEIN DSBE"/>
    <property type="match status" value="1"/>
</dbReference>
<gene>
    <name evidence="8" type="ORF">GCM10010915_28560</name>
</gene>
<dbReference type="CDD" id="cd02966">
    <property type="entry name" value="TlpA_like_family"/>
    <property type="match status" value="1"/>
</dbReference>
<evidence type="ECO:0000313" key="8">
    <source>
        <dbReference type="EMBL" id="GGD45552.1"/>
    </source>
</evidence>
<comment type="caution">
    <text evidence="8">The sequence shown here is derived from an EMBL/GenBank/DDBJ whole genome shotgun (WGS) entry which is preliminary data.</text>
</comment>
<dbReference type="PROSITE" id="PS51257">
    <property type="entry name" value="PROKAR_LIPOPROTEIN"/>
    <property type="match status" value="1"/>
</dbReference>
<evidence type="ECO:0000256" key="3">
    <source>
        <dbReference type="ARBA" id="ARBA00022968"/>
    </source>
</evidence>